<keyword evidence="4" id="KW-0479">Metal-binding</keyword>
<comment type="cofactor">
    <cofactor evidence="1">
        <name>Mg(2+)</name>
        <dbReference type="ChEBI" id="CHEBI:18420"/>
    </cofactor>
</comment>
<dbReference type="NCBIfam" id="TIGR03598">
    <property type="entry name" value="GTPase_YsxC"/>
    <property type="match status" value="1"/>
</dbReference>
<keyword evidence="8 10" id="KW-0717">Septation</keyword>
<dbReference type="GO" id="GO:0005829">
    <property type="term" value="C:cytosol"/>
    <property type="evidence" value="ECO:0007669"/>
    <property type="project" value="TreeGrafter"/>
</dbReference>
<keyword evidence="7 10" id="KW-0342">GTP-binding</keyword>
<organism evidence="12 13">
    <name type="scientific">Candidatus Fimimonas gallinarum</name>
    <dbReference type="NCBI Taxonomy" id="2840821"/>
    <lineage>
        <taxon>Bacteria</taxon>
        <taxon>Pseudomonadati</taxon>
        <taxon>Myxococcota</taxon>
        <taxon>Myxococcia</taxon>
        <taxon>Myxococcales</taxon>
        <taxon>Cystobacterineae</taxon>
        <taxon>Myxococcaceae</taxon>
        <taxon>Myxococcaceae incertae sedis</taxon>
        <taxon>Candidatus Fimimonas</taxon>
    </lineage>
</organism>
<dbReference type="InterPro" id="IPR006073">
    <property type="entry name" value="GTP-bd"/>
</dbReference>
<dbReference type="EMBL" id="DVHL01000031">
    <property type="protein sequence ID" value="HIR65988.1"/>
    <property type="molecule type" value="Genomic_DNA"/>
</dbReference>
<dbReference type="InterPro" id="IPR030393">
    <property type="entry name" value="G_ENGB_dom"/>
</dbReference>
<evidence type="ECO:0000256" key="4">
    <source>
        <dbReference type="ARBA" id="ARBA00022723"/>
    </source>
</evidence>
<comment type="function">
    <text evidence="10">Necessary for normal cell division and for the maintenance of normal septation.</text>
</comment>
<dbReference type="SUPFAM" id="SSF52540">
    <property type="entry name" value="P-loop containing nucleoside triphosphate hydrolases"/>
    <property type="match status" value="1"/>
</dbReference>
<evidence type="ECO:0000256" key="8">
    <source>
        <dbReference type="ARBA" id="ARBA00023210"/>
    </source>
</evidence>
<dbReference type="GO" id="GO:0000917">
    <property type="term" value="P:division septum assembly"/>
    <property type="evidence" value="ECO:0007669"/>
    <property type="project" value="UniProtKB-KW"/>
</dbReference>
<evidence type="ECO:0000256" key="9">
    <source>
        <dbReference type="ARBA" id="ARBA00023306"/>
    </source>
</evidence>
<gene>
    <name evidence="10" type="primary">engB</name>
    <name evidence="12" type="ORF">IAC95_03825</name>
</gene>
<dbReference type="Gene3D" id="3.40.50.300">
    <property type="entry name" value="P-loop containing nucleotide triphosphate hydrolases"/>
    <property type="match status" value="1"/>
</dbReference>
<feature type="domain" description="EngB-type G" evidence="11">
    <location>
        <begin position="22"/>
        <end position="198"/>
    </location>
</feature>
<dbReference type="HAMAP" id="MF_00321">
    <property type="entry name" value="GTPase_EngB"/>
    <property type="match status" value="1"/>
</dbReference>
<evidence type="ECO:0000256" key="6">
    <source>
        <dbReference type="ARBA" id="ARBA00022842"/>
    </source>
</evidence>
<dbReference type="PROSITE" id="PS51706">
    <property type="entry name" value="G_ENGB"/>
    <property type="match status" value="1"/>
</dbReference>
<comment type="caution">
    <text evidence="12">The sequence shown here is derived from an EMBL/GenBank/DDBJ whole genome shotgun (WGS) entry which is preliminary data.</text>
</comment>
<evidence type="ECO:0000256" key="10">
    <source>
        <dbReference type="HAMAP-Rule" id="MF_00321"/>
    </source>
</evidence>
<reference evidence="12" key="1">
    <citation type="submission" date="2020-10" db="EMBL/GenBank/DDBJ databases">
        <authorList>
            <person name="Gilroy R."/>
        </authorList>
    </citation>
    <scope>NUCLEOTIDE SEQUENCE</scope>
    <source>
        <strain evidence="12">CHK121-14286</strain>
    </source>
</reference>
<evidence type="ECO:0000256" key="1">
    <source>
        <dbReference type="ARBA" id="ARBA00001946"/>
    </source>
</evidence>
<keyword evidence="9 10" id="KW-0131">Cell cycle</keyword>
<keyword evidence="6" id="KW-0460">Magnesium</keyword>
<reference evidence="12" key="2">
    <citation type="journal article" date="2021" name="PeerJ">
        <title>Extensive microbial diversity within the chicken gut microbiome revealed by metagenomics and culture.</title>
        <authorList>
            <person name="Gilroy R."/>
            <person name="Ravi A."/>
            <person name="Getino M."/>
            <person name="Pursley I."/>
            <person name="Horton D.L."/>
            <person name="Alikhan N.F."/>
            <person name="Baker D."/>
            <person name="Gharbi K."/>
            <person name="Hall N."/>
            <person name="Watson M."/>
            <person name="Adriaenssens E.M."/>
            <person name="Foster-Nyarko E."/>
            <person name="Jarju S."/>
            <person name="Secka A."/>
            <person name="Antonio M."/>
            <person name="Oren A."/>
            <person name="Chaudhuri R.R."/>
            <person name="La Ragione R."/>
            <person name="Hildebrand F."/>
            <person name="Pallen M.J."/>
        </authorList>
    </citation>
    <scope>NUCLEOTIDE SEQUENCE</scope>
    <source>
        <strain evidence="12">CHK121-14286</strain>
    </source>
</reference>
<proteinExistence type="inferred from homology"/>
<dbReference type="AlphaFoldDB" id="A0A9D1E420"/>
<keyword evidence="3 10" id="KW-0132">Cell division</keyword>
<name>A0A9D1E420_9BACT</name>
<evidence type="ECO:0000313" key="13">
    <source>
        <dbReference type="Proteomes" id="UP000824200"/>
    </source>
</evidence>
<keyword evidence="5 10" id="KW-0547">Nucleotide-binding</keyword>
<dbReference type="PANTHER" id="PTHR11649:SF13">
    <property type="entry name" value="ENGB-TYPE G DOMAIN-CONTAINING PROTEIN"/>
    <property type="match status" value="1"/>
</dbReference>
<sequence>MKIRKSCYVKGAATYGQCLVADIPQIAVAGKSNVGKSSFINFLAEDGKLARTSKLPGRTRLINYFLINGDTEEEFLLADLPGYGFAKVSDEEKSKWASLLENYLAKEKMLRHVFFLVDIRHDPTKDDVTMYNYLFKNNLPYTIVATKADKLPKSQVKNRLRAIASFLKLGEGNILAVSSLNKTGKEAVLDRIEKVIVAFRTEGKDDGEMQQ</sequence>
<comment type="similarity">
    <text evidence="2 10">Belongs to the TRAFAC class TrmE-Era-EngA-EngB-Septin-like GTPase superfamily. EngB GTPase family.</text>
</comment>
<dbReference type="Pfam" id="PF01926">
    <property type="entry name" value="MMR_HSR1"/>
    <property type="match status" value="1"/>
</dbReference>
<dbReference type="GO" id="GO:0046872">
    <property type="term" value="F:metal ion binding"/>
    <property type="evidence" value="ECO:0007669"/>
    <property type="project" value="UniProtKB-KW"/>
</dbReference>
<protein>
    <recommendedName>
        <fullName evidence="10">Probable GTP-binding protein EngB</fullName>
    </recommendedName>
</protein>
<dbReference type="InterPro" id="IPR019987">
    <property type="entry name" value="GTP-bd_ribosome_bio_YsxC"/>
</dbReference>
<evidence type="ECO:0000256" key="3">
    <source>
        <dbReference type="ARBA" id="ARBA00022618"/>
    </source>
</evidence>
<evidence type="ECO:0000256" key="5">
    <source>
        <dbReference type="ARBA" id="ARBA00022741"/>
    </source>
</evidence>
<dbReference type="GO" id="GO:0005525">
    <property type="term" value="F:GTP binding"/>
    <property type="evidence" value="ECO:0007669"/>
    <property type="project" value="UniProtKB-UniRule"/>
</dbReference>
<evidence type="ECO:0000256" key="7">
    <source>
        <dbReference type="ARBA" id="ARBA00023134"/>
    </source>
</evidence>
<dbReference type="Proteomes" id="UP000824200">
    <property type="component" value="Unassembled WGS sequence"/>
</dbReference>
<dbReference type="PANTHER" id="PTHR11649">
    <property type="entry name" value="MSS1/TRME-RELATED GTP-BINDING PROTEIN"/>
    <property type="match status" value="1"/>
</dbReference>
<accession>A0A9D1E420</accession>
<dbReference type="CDD" id="cd01876">
    <property type="entry name" value="YihA_EngB"/>
    <property type="match status" value="1"/>
</dbReference>
<evidence type="ECO:0000313" key="12">
    <source>
        <dbReference type="EMBL" id="HIR65988.1"/>
    </source>
</evidence>
<evidence type="ECO:0000259" key="11">
    <source>
        <dbReference type="PROSITE" id="PS51706"/>
    </source>
</evidence>
<evidence type="ECO:0000256" key="2">
    <source>
        <dbReference type="ARBA" id="ARBA00009638"/>
    </source>
</evidence>
<dbReference type="InterPro" id="IPR027417">
    <property type="entry name" value="P-loop_NTPase"/>
</dbReference>